<dbReference type="OrthoDB" id="2515046at2"/>
<keyword evidence="1" id="KW-0813">Transport</keyword>
<dbReference type="PROSITE" id="PS51257">
    <property type="entry name" value="PROKAR_LIPOPROTEIN"/>
    <property type="match status" value="1"/>
</dbReference>
<dbReference type="EMBL" id="FSRJ01000002">
    <property type="protein sequence ID" value="SIN91156.1"/>
    <property type="molecule type" value="Genomic_DNA"/>
</dbReference>
<dbReference type="SUPFAM" id="SSF53850">
    <property type="entry name" value="Periplasmic binding protein-like II"/>
    <property type="match status" value="1"/>
</dbReference>
<proteinExistence type="predicted"/>
<dbReference type="PANTHER" id="PTHR43649:SF14">
    <property type="entry name" value="BLR3389 PROTEIN"/>
    <property type="match status" value="1"/>
</dbReference>
<dbReference type="Pfam" id="PF01547">
    <property type="entry name" value="SBP_bac_1"/>
    <property type="match status" value="1"/>
</dbReference>
<organism evidence="1 2">
    <name type="scientific">Agromyces cerinus subsp. cerinus</name>
    <dbReference type="NCBI Taxonomy" id="232089"/>
    <lineage>
        <taxon>Bacteria</taxon>
        <taxon>Bacillati</taxon>
        <taxon>Actinomycetota</taxon>
        <taxon>Actinomycetes</taxon>
        <taxon>Micrococcales</taxon>
        <taxon>Microbacteriaceae</taxon>
        <taxon>Agromyces</taxon>
    </lineage>
</organism>
<reference evidence="2" key="1">
    <citation type="submission" date="2016-11" db="EMBL/GenBank/DDBJ databases">
        <authorList>
            <person name="Varghese N."/>
            <person name="Submissions S."/>
        </authorList>
    </citation>
    <scope>NUCLEOTIDE SEQUENCE [LARGE SCALE GENOMIC DNA]</scope>
    <source>
        <strain evidence="2">DSM 8595</strain>
    </source>
</reference>
<evidence type="ECO:0000313" key="2">
    <source>
        <dbReference type="Proteomes" id="UP000184699"/>
    </source>
</evidence>
<sequence>MEKITTRRWARLGAVVGTGALLVGVLAGCSGAAPGADSGSTDTDAALKEDVTLTWWTWSDTTQEQADAISEVYPNVTFDVVKLENPDAVVTKLQNAIKAGKGAPDIVPVEYQTMPQLTLGKALADLTPYGLAEYEDAFTASTWNSVNVQDQLVGLPGDSGPMVMIYNKALYEKAGITEAPTTWDEFATASAAIHAADPEAYIANSGDAGFFTSMIWASGGQPFKTDGENVTIDLQDEGTKKFADFWSDRLNAGELSGLATWSDEWTKALTQDKLGTLLMGSWMISGGMEDYGPAGRFQVAPMPTWDGQPASAENGGSGLSVTSQSEHKAAAAGILKYLAEGDGRALLNANGFPSTIADLENPEWLDAPFPGYSDQPANQVGAASAESVITGWQYLPYQGYANNVFSDSVGKALGSGGDLNEALVAWQDTLVEYGNEQGFSVNK</sequence>
<dbReference type="STRING" id="232089.SAMN05443544_1809"/>
<keyword evidence="2" id="KW-1185">Reference proteome</keyword>
<dbReference type="Gene3D" id="3.40.190.10">
    <property type="entry name" value="Periplasmic binding protein-like II"/>
    <property type="match status" value="1"/>
</dbReference>
<keyword evidence="1" id="KW-0762">Sugar transport</keyword>
<dbReference type="AlphaFoldDB" id="A0A1N6F7H4"/>
<dbReference type="InterPro" id="IPR050490">
    <property type="entry name" value="Bact_solute-bd_prot1"/>
</dbReference>
<dbReference type="Proteomes" id="UP000184699">
    <property type="component" value="Unassembled WGS sequence"/>
</dbReference>
<accession>A0A1N6F7H4</accession>
<dbReference type="PANTHER" id="PTHR43649">
    <property type="entry name" value="ARABINOSE-BINDING PROTEIN-RELATED"/>
    <property type="match status" value="1"/>
</dbReference>
<gene>
    <name evidence="1" type="ORF">SAMN05443544_1809</name>
</gene>
<protein>
    <submittedName>
        <fullName evidence="1">Multiple sugar transport system substrate-binding protein</fullName>
    </submittedName>
</protein>
<dbReference type="RefSeq" id="WP_074259981.1">
    <property type="nucleotide sequence ID" value="NZ_FSRJ01000002.1"/>
</dbReference>
<name>A0A1N6F7H4_9MICO</name>
<evidence type="ECO:0000313" key="1">
    <source>
        <dbReference type="EMBL" id="SIN91156.1"/>
    </source>
</evidence>
<dbReference type="InterPro" id="IPR006059">
    <property type="entry name" value="SBP"/>
</dbReference>